<dbReference type="Proteomes" id="UP001283361">
    <property type="component" value="Unassembled WGS sequence"/>
</dbReference>
<evidence type="ECO:0000256" key="2">
    <source>
        <dbReference type="SAM" id="MobiDB-lite"/>
    </source>
</evidence>
<keyword evidence="3" id="KW-0472">Membrane</keyword>
<sequence length="295" mass="32319">MPVESKGHGRSANHGHGHRPTDVTPVSRKAGVRGPTSNTKAAKVNQRPTLQPKKETKAVEEDERDATILLSGEERVVVTHDAADVVQVEHTAEVNAQEEDKAEQLAKVHKELPEQEVRPKYQKGADYKKSNITPDNFNVKEFNTNLTEFIRTLDDPRYSSVDEDYPVDELVKVVGMVSTSVKDYRSHAHNATVQLEDLREAMRNIKENLHFSVSRQAMDLRAGEYTDSWLVYDSHNVVGSVVGVLGGVFVGVIVGVGVAVVGGVFVVGVVCETALGCGYYLTTAKAVPLFSNGKR</sequence>
<dbReference type="EMBL" id="JAWDGP010004438">
    <property type="protein sequence ID" value="KAK3764454.1"/>
    <property type="molecule type" value="Genomic_DNA"/>
</dbReference>
<accession>A0AAE0Z7X7</accession>
<evidence type="ECO:0000313" key="5">
    <source>
        <dbReference type="Proteomes" id="UP001283361"/>
    </source>
</evidence>
<reference evidence="4" key="1">
    <citation type="journal article" date="2023" name="G3 (Bethesda)">
        <title>A reference genome for the long-term kleptoplast-retaining sea slug Elysia crispata morphotype clarki.</title>
        <authorList>
            <person name="Eastman K.E."/>
            <person name="Pendleton A.L."/>
            <person name="Shaikh M.A."/>
            <person name="Suttiyut T."/>
            <person name="Ogas R."/>
            <person name="Tomko P."/>
            <person name="Gavelis G."/>
            <person name="Widhalm J.R."/>
            <person name="Wisecaver J.H."/>
        </authorList>
    </citation>
    <scope>NUCLEOTIDE SEQUENCE</scope>
    <source>
        <strain evidence="4">ECLA1</strain>
    </source>
</reference>
<organism evidence="4 5">
    <name type="scientific">Elysia crispata</name>
    <name type="common">lettuce slug</name>
    <dbReference type="NCBI Taxonomy" id="231223"/>
    <lineage>
        <taxon>Eukaryota</taxon>
        <taxon>Metazoa</taxon>
        <taxon>Spiralia</taxon>
        <taxon>Lophotrochozoa</taxon>
        <taxon>Mollusca</taxon>
        <taxon>Gastropoda</taxon>
        <taxon>Heterobranchia</taxon>
        <taxon>Euthyneura</taxon>
        <taxon>Panpulmonata</taxon>
        <taxon>Sacoglossa</taxon>
        <taxon>Placobranchoidea</taxon>
        <taxon>Plakobranchidae</taxon>
        <taxon>Elysia</taxon>
    </lineage>
</organism>
<evidence type="ECO:0000256" key="1">
    <source>
        <dbReference type="SAM" id="Coils"/>
    </source>
</evidence>
<feature type="transmembrane region" description="Helical" evidence="3">
    <location>
        <begin position="244"/>
        <end position="271"/>
    </location>
</feature>
<protein>
    <submittedName>
        <fullName evidence="4">Uncharacterized protein</fullName>
    </submittedName>
</protein>
<keyword evidence="5" id="KW-1185">Reference proteome</keyword>
<evidence type="ECO:0000313" key="4">
    <source>
        <dbReference type="EMBL" id="KAK3764454.1"/>
    </source>
</evidence>
<keyword evidence="1" id="KW-0175">Coiled coil</keyword>
<gene>
    <name evidence="4" type="ORF">RRG08_020362</name>
</gene>
<comment type="caution">
    <text evidence="4">The sequence shown here is derived from an EMBL/GenBank/DDBJ whole genome shotgun (WGS) entry which is preliminary data.</text>
</comment>
<keyword evidence="3" id="KW-0812">Transmembrane</keyword>
<proteinExistence type="predicted"/>
<feature type="region of interest" description="Disordered" evidence="2">
    <location>
        <begin position="1"/>
        <end position="65"/>
    </location>
</feature>
<dbReference type="AlphaFoldDB" id="A0AAE0Z7X7"/>
<keyword evidence="3" id="KW-1133">Transmembrane helix</keyword>
<feature type="coiled-coil region" evidence="1">
    <location>
        <begin position="181"/>
        <end position="208"/>
    </location>
</feature>
<name>A0AAE0Z7X7_9GAST</name>
<feature type="compositionally biased region" description="Basic residues" evidence="2">
    <location>
        <begin position="8"/>
        <end position="18"/>
    </location>
</feature>
<evidence type="ECO:0000256" key="3">
    <source>
        <dbReference type="SAM" id="Phobius"/>
    </source>
</evidence>